<comment type="cofactor">
    <cofactor evidence="1">
        <name>pyridoxal 5'-phosphate</name>
        <dbReference type="ChEBI" id="CHEBI:597326"/>
    </cofactor>
</comment>
<protein>
    <submittedName>
        <fullName evidence="8">Aminotransferase class I/II-fold pyridoxal phosphate-dependent enzyme</fullName>
    </submittedName>
</protein>
<sequence length="490" mass="53920">MNPHNAPLYDKLMKHATGHPHSFHVPGHKMGQAFKATASHTFREIMRIDQTEISGLDDLHHPEGVIAEAQELAAECFGAEETFFLIGGSTAGNLAAVLSLCGRGDKLIVQRNVHKSVLNGLMLAGAEAVFLSPELEEQTSLATIPSLAAVEEALLKYPLAKGVLLTNPNYYGMGKCLKPYIELIHRYGKPVIIDEAHGAHYGFHSRLPETAVRHGADLVVQSTHKMLSAMTMGAMIHVNGSLVNRHSLKRTLAMIQSSSPSYPIMASLDAARRQVHTAGGALFEEGLASVDWFRNRMGEVKSYEVVNIRGTIAGEPDKDGLTFDPFKVVIKDTTGMMTGYELLEAVEEYGCFGEMADPEYAVFVFSLGSTMEDARALYHALQHVAERHETIPNPRRKQVYNIPAYPAMTDPIAMGWNANDYQIKTIQLEQAAGYLSAEMIIPYPPGIPILYPGETVTQQTVEYLMVLRDTGAKIQGARDASLHYIDIRYE</sequence>
<dbReference type="InterPro" id="IPR000310">
    <property type="entry name" value="Orn/Lys/Arg_deCO2ase_major_dom"/>
</dbReference>
<evidence type="ECO:0000259" key="6">
    <source>
        <dbReference type="Pfam" id="PF01276"/>
    </source>
</evidence>
<keyword evidence="8" id="KW-0032">Aminotransferase</keyword>
<dbReference type="Pfam" id="PF01276">
    <property type="entry name" value="OKR_DC_1"/>
    <property type="match status" value="1"/>
</dbReference>
<comment type="caution">
    <text evidence="8">The sequence shown here is derived from an EMBL/GenBank/DDBJ whole genome shotgun (WGS) entry which is preliminary data.</text>
</comment>
<keyword evidence="3" id="KW-0210">Decarboxylase</keyword>
<comment type="similarity">
    <text evidence="2">Belongs to the Orn/Lys/Arg decarboxylase class-I family.</text>
</comment>
<evidence type="ECO:0000256" key="2">
    <source>
        <dbReference type="ARBA" id="ARBA00010671"/>
    </source>
</evidence>
<evidence type="ECO:0000256" key="5">
    <source>
        <dbReference type="ARBA" id="ARBA00023239"/>
    </source>
</evidence>
<dbReference type="InterPro" id="IPR008286">
    <property type="entry name" value="Prn/Lys/Arg_de-COase_C"/>
</dbReference>
<name>A0ABW5P8E0_9BACL</name>
<reference evidence="9" key="1">
    <citation type="journal article" date="2019" name="Int. J. Syst. Evol. Microbiol.">
        <title>The Global Catalogue of Microorganisms (GCM) 10K type strain sequencing project: providing services to taxonomists for standard genome sequencing and annotation.</title>
        <authorList>
            <consortium name="The Broad Institute Genomics Platform"/>
            <consortium name="The Broad Institute Genome Sequencing Center for Infectious Disease"/>
            <person name="Wu L."/>
            <person name="Ma J."/>
        </authorList>
    </citation>
    <scope>NUCLEOTIDE SEQUENCE [LARGE SCALE GENOMIC DNA]</scope>
    <source>
        <strain evidence="9">KCTC 3950</strain>
    </source>
</reference>
<evidence type="ECO:0000313" key="8">
    <source>
        <dbReference type="EMBL" id="MFD2611576.1"/>
    </source>
</evidence>
<gene>
    <name evidence="8" type="ORF">ACFSUF_03965</name>
</gene>
<dbReference type="Gene3D" id="3.40.640.10">
    <property type="entry name" value="Type I PLP-dependent aspartate aminotransferase-like (Major domain)"/>
    <property type="match status" value="1"/>
</dbReference>
<evidence type="ECO:0000313" key="9">
    <source>
        <dbReference type="Proteomes" id="UP001597541"/>
    </source>
</evidence>
<dbReference type="SUPFAM" id="SSF55904">
    <property type="entry name" value="Ornithine decarboxylase C-terminal domain"/>
    <property type="match status" value="1"/>
</dbReference>
<dbReference type="EMBL" id="JBHUME010000003">
    <property type="protein sequence ID" value="MFD2611576.1"/>
    <property type="molecule type" value="Genomic_DNA"/>
</dbReference>
<feature type="domain" description="Orn/Lys/Arg decarboxylase C-terminal" evidence="7">
    <location>
        <begin position="399"/>
        <end position="475"/>
    </location>
</feature>
<keyword evidence="8" id="KW-0808">Transferase</keyword>
<dbReference type="RefSeq" id="WP_377600376.1">
    <property type="nucleotide sequence ID" value="NZ_JBHUME010000003.1"/>
</dbReference>
<accession>A0ABW5P8E0</accession>
<evidence type="ECO:0000256" key="1">
    <source>
        <dbReference type="ARBA" id="ARBA00001933"/>
    </source>
</evidence>
<dbReference type="PANTHER" id="PTHR43277:SF3">
    <property type="entry name" value="DECARBOXYLASE, PUTATIVE-RELATED"/>
    <property type="match status" value="1"/>
</dbReference>
<dbReference type="InterPro" id="IPR052357">
    <property type="entry name" value="Orn_Lys_Arg_decarboxylase-I"/>
</dbReference>
<dbReference type="SUPFAM" id="SSF53383">
    <property type="entry name" value="PLP-dependent transferases"/>
    <property type="match status" value="1"/>
</dbReference>
<keyword evidence="4" id="KW-0663">Pyridoxal phosphate</keyword>
<proteinExistence type="inferred from homology"/>
<keyword evidence="5" id="KW-0456">Lyase</keyword>
<dbReference type="GO" id="GO:0008483">
    <property type="term" value="F:transaminase activity"/>
    <property type="evidence" value="ECO:0007669"/>
    <property type="project" value="UniProtKB-KW"/>
</dbReference>
<evidence type="ECO:0000256" key="3">
    <source>
        <dbReference type="ARBA" id="ARBA00022793"/>
    </source>
</evidence>
<dbReference type="CDD" id="cd00615">
    <property type="entry name" value="Orn_deC_like"/>
    <property type="match status" value="1"/>
</dbReference>
<evidence type="ECO:0000259" key="7">
    <source>
        <dbReference type="Pfam" id="PF03711"/>
    </source>
</evidence>
<dbReference type="InterPro" id="IPR015421">
    <property type="entry name" value="PyrdxlP-dep_Trfase_major"/>
</dbReference>
<feature type="domain" description="Orn/Lys/Arg decarboxylases family 1 pyridoxal-P attachment site" evidence="6">
    <location>
        <begin position="7"/>
        <end position="372"/>
    </location>
</feature>
<dbReference type="PANTHER" id="PTHR43277">
    <property type="entry name" value="ARGININE DECARBOXYLASE"/>
    <property type="match status" value="1"/>
</dbReference>
<dbReference type="InterPro" id="IPR036633">
    <property type="entry name" value="Prn/Lys/Arg_de-COase_C_sf"/>
</dbReference>
<organism evidence="8 9">
    <name type="scientific">Paenibacillus gansuensis</name>
    <dbReference type="NCBI Taxonomy" id="306542"/>
    <lineage>
        <taxon>Bacteria</taxon>
        <taxon>Bacillati</taxon>
        <taxon>Bacillota</taxon>
        <taxon>Bacilli</taxon>
        <taxon>Bacillales</taxon>
        <taxon>Paenibacillaceae</taxon>
        <taxon>Paenibacillus</taxon>
    </lineage>
</organism>
<dbReference type="Proteomes" id="UP001597541">
    <property type="component" value="Unassembled WGS sequence"/>
</dbReference>
<keyword evidence="9" id="KW-1185">Reference proteome</keyword>
<dbReference type="Pfam" id="PF03711">
    <property type="entry name" value="OKR_DC_1_C"/>
    <property type="match status" value="1"/>
</dbReference>
<evidence type="ECO:0000256" key="4">
    <source>
        <dbReference type="ARBA" id="ARBA00022898"/>
    </source>
</evidence>
<dbReference type="InterPro" id="IPR015424">
    <property type="entry name" value="PyrdxlP-dep_Trfase"/>
</dbReference>
<dbReference type="Gene3D" id="3.90.105.10">
    <property type="entry name" value="Molybdopterin biosynthesis moea protein, domain 2"/>
    <property type="match status" value="1"/>
</dbReference>